<sequence length="239" mass="28346">MAYQATFKRYELKYLLTRQEKQNVLKSMTEHMKLDDYGRTTIRNIYFDTDTYRLIRHSLEKPVYKEKLRVRSYQPAGPDDPVFVELKKKYKSVVYKRRLVLPEAQVMKCFEHGKPLPIHSQIGEEIAYFWDYYETLHPTVFLTYEREAYYALDGSDFRVTFDENILYREEDISLGSKIYGTPILGENQTLMEIKTSGGIPLWMSETLTKNTLFKTSFSKYGTAYQQMMDEKVQRGVQYA</sequence>
<dbReference type="GO" id="GO:0006799">
    <property type="term" value="P:polyphosphate biosynthetic process"/>
    <property type="evidence" value="ECO:0007669"/>
    <property type="project" value="UniProtKB-ARBA"/>
</dbReference>
<gene>
    <name evidence="2" type="ORF">CNLFYP112_01257</name>
</gene>
<evidence type="ECO:0000313" key="2">
    <source>
        <dbReference type="EMBL" id="VYS90926.1"/>
    </source>
</evidence>
<dbReference type="AlphaFoldDB" id="A0A6N2SCL1"/>
<protein>
    <submittedName>
        <fullName evidence="2">VTC domain protein</fullName>
    </submittedName>
</protein>
<feature type="domain" description="VTC" evidence="1">
    <location>
        <begin position="8"/>
        <end position="227"/>
    </location>
</feature>
<reference evidence="2" key="1">
    <citation type="submission" date="2019-11" db="EMBL/GenBank/DDBJ databases">
        <authorList>
            <person name="Feng L."/>
        </authorList>
    </citation>
    <scope>NUCLEOTIDE SEQUENCE</scope>
    <source>
        <strain evidence="2">CnexileLFYP112</strain>
    </source>
</reference>
<name>A0A6N2SCL1_9FIRM</name>
<dbReference type="InterPro" id="IPR018966">
    <property type="entry name" value="VTC_domain"/>
</dbReference>
<organism evidence="2">
    <name type="scientific">[Clostridium] nexile</name>
    <dbReference type="NCBI Taxonomy" id="29361"/>
    <lineage>
        <taxon>Bacteria</taxon>
        <taxon>Bacillati</taxon>
        <taxon>Bacillota</taxon>
        <taxon>Clostridia</taxon>
        <taxon>Lachnospirales</taxon>
        <taxon>Lachnospiraceae</taxon>
        <taxon>Tyzzerella</taxon>
    </lineage>
</organism>
<evidence type="ECO:0000259" key="1">
    <source>
        <dbReference type="Pfam" id="PF09359"/>
    </source>
</evidence>
<proteinExistence type="predicted"/>
<dbReference type="SUPFAM" id="SSF55154">
    <property type="entry name" value="CYTH-like phosphatases"/>
    <property type="match status" value="1"/>
</dbReference>
<accession>A0A6N2SCL1</accession>
<dbReference type="InterPro" id="IPR042267">
    <property type="entry name" value="VTC_sf"/>
</dbReference>
<dbReference type="CDD" id="cd07750">
    <property type="entry name" value="PolyPPase_VTC_like"/>
    <property type="match status" value="1"/>
</dbReference>
<dbReference type="EMBL" id="CACRTG010000003">
    <property type="protein sequence ID" value="VYS90926.1"/>
    <property type="molecule type" value="Genomic_DNA"/>
</dbReference>
<dbReference type="Pfam" id="PF09359">
    <property type="entry name" value="VTC"/>
    <property type="match status" value="1"/>
</dbReference>
<dbReference type="Gene3D" id="3.20.100.30">
    <property type="entry name" value="VTC, catalytic tunnel domain"/>
    <property type="match status" value="1"/>
</dbReference>
<dbReference type="InterPro" id="IPR033469">
    <property type="entry name" value="CYTH-like_dom_sf"/>
</dbReference>